<evidence type="ECO:0000313" key="7">
    <source>
        <dbReference type="Proteomes" id="UP000663937"/>
    </source>
</evidence>
<keyword evidence="2" id="KW-0813">Transport</keyword>
<dbReference type="GO" id="GO:0016020">
    <property type="term" value="C:membrane"/>
    <property type="evidence" value="ECO:0007669"/>
    <property type="project" value="InterPro"/>
</dbReference>
<dbReference type="PROSITE" id="PS50893">
    <property type="entry name" value="ABC_TRANSPORTER_2"/>
    <property type="match status" value="1"/>
</dbReference>
<dbReference type="Proteomes" id="UP000663937">
    <property type="component" value="Chromosome"/>
</dbReference>
<dbReference type="CDD" id="cd03220">
    <property type="entry name" value="ABC_KpsT_Wzt"/>
    <property type="match status" value="1"/>
</dbReference>
<dbReference type="PANTHER" id="PTHR46743">
    <property type="entry name" value="TEICHOIC ACIDS EXPORT ATP-BINDING PROTEIN TAGH"/>
    <property type="match status" value="1"/>
</dbReference>
<accession>A0A8A4ZI82</accession>
<dbReference type="GO" id="GO:0140359">
    <property type="term" value="F:ABC-type transporter activity"/>
    <property type="evidence" value="ECO:0007669"/>
    <property type="project" value="InterPro"/>
</dbReference>
<dbReference type="AlphaFoldDB" id="A0A8A4ZI82"/>
<dbReference type="PANTHER" id="PTHR46743:SF2">
    <property type="entry name" value="TEICHOIC ACIDS EXPORT ATP-BINDING PROTEIN TAGH"/>
    <property type="match status" value="1"/>
</dbReference>
<dbReference type="GO" id="GO:0005524">
    <property type="term" value="F:ATP binding"/>
    <property type="evidence" value="ECO:0007669"/>
    <property type="project" value="UniProtKB-KW"/>
</dbReference>
<evidence type="ECO:0000256" key="1">
    <source>
        <dbReference type="ARBA" id="ARBA00005417"/>
    </source>
</evidence>
<dbReference type="SMART" id="SM00382">
    <property type="entry name" value="AAA"/>
    <property type="match status" value="1"/>
</dbReference>
<evidence type="ECO:0000313" key="6">
    <source>
        <dbReference type="EMBL" id="QTE30226.1"/>
    </source>
</evidence>
<dbReference type="InterPro" id="IPR027417">
    <property type="entry name" value="P-loop_NTPase"/>
</dbReference>
<dbReference type="GO" id="GO:0016887">
    <property type="term" value="F:ATP hydrolysis activity"/>
    <property type="evidence" value="ECO:0007669"/>
    <property type="project" value="InterPro"/>
</dbReference>
<dbReference type="Pfam" id="PF14524">
    <property type="entry name" value="Wzt_C"/>
    <property type="match status" value="1"/>
</dbReference>
<dbReference type="InterPro" id="IPR003593">
    <property type="entry name" value="AAA+_ATPase"/>
</dbReference>
<gene>
    <name evidence="6" type="ORF">J4E96_04255</name>
</gene>
<evidence type="ECO:0000256" key="3">
    <source>
        <dbReference type="ARBA" id="ARBA00022741"/>
    </source>
</evidence>
<sequence>MTDVAIEVVDMWKNFRIYHERSHTLKERFVGRSNKYEDFVALKNINFEVPAGSTVGIIGSNGSGKSTLLKVLARIMTPNSGYVRVNGSMSSLLELGTGFHPDLTGRENVYLASSVLGRNEKETNALYDSIVDFAGVEQFMDLPIKNYSSGMNARLAFAVSISVEPEVLLLDEVLSVGDEEFQMKCYERIAHFRNEGRTIVLVSHSLGTITTMCQDAIWIEHGELRAQGPSDEVVGEYLGNVHVADEASSPHSTSDTRWGNGKVQITAVNFVGESGRRTTNLRGGEPSAIEIDYVSSEPVDELVAGIAIYRADNDQLVHGQNSLHSDIGAKLPANGTVRFELAETPLLKGPYLLTAALHDRACATIYDWREREFAFSVMNGARSLGQAGMVYVEGTWSVPVRTA</sequence>
<dbReference type="SUPFAM" id="SSF52540">
    <property type="entry name" value="P-loop containing nucleoside triphosphate hydrolases"/>
    <property type="match status" value="1"/>
</dbReference>
<dbReference type="InterPro" id="IPR050683">
    <property type="entry name" value="Bact_Polysacc_Export_ATP-bd"/>
</dbReference>
<dbReference type="Gene3D" id="2.70.50.60">
    <property type="entry name" value="abc- transporter (atp binding component) like domain"/>
    <property type="match status" value="1"/>
</dbReference>
<organism evidence="6 7">
    <name type="scientific">Pengzhenrongella sicca</name>
    <dbReference type="NCBI Taxonomy" id="2819238"/>
    <lineage>
        <taxon>Bacteria</taxon>
        <taxon>Bacillati</taxon>
        <taxon>Actinomycetota</taxon>
        <taxon>Actinomycetes</taxon>
        <taxon>Micrococcales</taxon>
        <taxon>Pengzhenrongella</taxon>
    </lineage>
</organism>
<dbReference type="InterPro" id="IPR015860">
    <property type="entry name" value="ABC_transpr_TagH-like"/>
</dbReference>
<keyword evidence="7" id="KW-1185">Reference proteome</keyword>
<dbReference type="EMBL" id="CP071868">
    <property type="protein sequence ID" value="QTE30226.1"/>
    <property type="molecule type" value="Genomic_DNA"/>
</dbReference>
<feature type="domain" description="ABC transporter" evidence="5">
    <location>
        <begin position="25"/>
        <end position="246"/>
    </location>
</feature>
<dbReference type="Pfam" id="PF00005">
    <property type="entry name" value="ABC_tran"/>
    <property type="match status" value="1"/>
</dbReference>
<dbReference type="RefSeq" id="WP_227424552.1">
    <property type="nucleotide sequence ID" value="NZ_CP071868.1"/>
</dbReference>
<protein>
    <submittedName>
        <fullName evidence="6">ABC transporter ATP-binding protein</fullName>
    </submittedName>
</protein>
<evidence type="ECO:0000256" key="4">
    <source>
        <dbReference type="ARBA" id="ARBA00022840"/>
    </source>
</evidence>
<dbReference type="InterPro" id="IPR029439">
    <property type="entry name" value="Wzt_C"/>
</dbReference>
<dbReference type="Gene3D" id="3.40.50.300">
    <property type="entry name" value="P-loop containing nucleotide triphosphate hydrolases"/>
    <property type="match status" value="1"/>
</dbReference>
<evidence type="ECO:0000259" key="5">
    <source>
        <dbReference type="PROSITE" id="PS50893"/>
    </source>
</evidence>
<dbReference type="KEGG" id="psic:J4E96_04255"/>
<reference evidence="6" key="1">
    <citation type="submission" date="2021-03" db="EMBL/GenBank/DDBJ databases">
        <title>Pengzhenrongella sicca gen. nov., sp. nov., a new member of suborder Micrococcineae isolated from High-Arctic tundra soil.</title>
        <authorList>
            <person name="Peng F."/>
        </authorList>
    </citation>
    <scope>NUCLEOTIDE SEQUENCE</scope>
    <source>
        <strain evidence="6">LRZ-2</strain>
    </source>
</reference>
<comment type="similarity">
    <text evidence="1">Belongs to the ABC transporter superfamily.</text>
</comment>
<keyword evidence="3" id="KW-0547">Nucleotide-binding</keyword>
<dbReference type="InterPro" id="IPR003439">
    <property type="entry name" value="ABC_transporter-like_ATP-bd"/>
</dbReference>
<evidence type="ECO:0000256" key="2">
    <source>
        <dbReference type="ARBA" id="ARBA00022448"/>
    </source>
</evidence>
<dbReference type="CDD" id="cd10147">
    <property type="entry name" value="Wzt_C-like"/>
    <property type="match status" value="1"/>
</dbReference>
<keyword evidence="4 6" id="KW-0067">ATP-binding</keyword>
<proteinExistence type="inferred from homology"/>
<name>A0A8A4ZI82_9MICO</name>